<evidence type="ECO:0000256" key="1">
    <source>
        <dbReference type="SAM" id="MobiDB-lite"/>
    </source>
</evidence>
<reference evidence="2 3" key="1">
    <citation type="submission" date="2018-02" db="EMBL/GenBank/DDBJ databases">
        <title>Genome sequence of the basidiomycete white-rot fungus Phlebia centrifuga.</title>
        <authorList>
            <person name="Granchi Z."/>
            <person name="Peng M."/>
            <person name="de Vries R.P."/>
            <person name="Hilden K."/>
            <person name="Makela M.R."/>
            <person name="Grigoriev I."/>
            <person name="Riley R."/>
        </authorList>
    </citation>
    <scope>NUCLEOTIDE SEQUENCE [LARGE SCALE GENOMIC DNA]</scope>
    <source>
        <strain evidence="2 3">FBCC195</strain>
    </source>
</reference>
<evidence type="ECO:0000313" key="3">
    <source>
        <dbReference type="Proteomes" id="UP000186601"/>
    </source>
</evidence>
<comment type="caution">
    <text evidence="2">The sequence shown here is derived from an EMBL/GenBank/DDBJ whole genome shotgun (WGS) entry which is preliminary data.</text>
</comment>
<accession>A0A2R6S491</accession>
<gene>
    <name evidence="2" type="ORF">PHLCEN_2v974</name>
</gene>
<feature type="region of interest" description="Disordered" evidence="1">
    <location>
        <begin position="39"/>
        <end position="58"/>
    </location>
</feature>
<feature type="compositionally biased region" description="Acidic residues" evidence="1">
    <location>
        <begin position="48"/>
        <end position="58"/>
    </location>
</feature>
<keyword evidence="3" id="KW-1185">Reference proteome</keyword>
<dbReference type="AlphaFoldDB" id="A0A2R6S491"/>
<dbReference type="Proteomes" id="UP000186601">
    <property type="component" value="Unassembled WGS sequence"/>
</dbReference>
<name>A0A2R6S491_9APHY</name>
<dbReference type="EMBL" id="MLYV02000081">
    <property type="protein sequence ID" value="PSS37101.1"/>
    <property type="molecule type" value="Genomic_DNA"/>
</dbReference>
<organism evidence="2 3">
    <name type="scientific">Hermanssonia centrifuga</name>
    <dbReference type="NCBI Taxonomy" id="98765"/>
    <lineage>
        <taxon>Eukaryota</taxon>
        <taxon>Fungi</taxon>
        <taxon>Dikarya</taxon>
        <taxon>Basidiomycota</taxon>
        <taxon>Agaricomycotina</taxon>
        <taxon>Agaricomycetes</taxon>
        <taxon>Polyporales</taxon>
        <taxon>Meruliaceae</taxon>
        <taxon>Hermanssonia</taxon>
    </lineage>
</organism>
<protein>
    <submittedName>
        <fullName evidence="2">Uncharacterized protein</fullName>
    </submittedName>
</protein>
<sequence>MENGRRKEGKTQKRRKRKRMAAIASLALLERYIVGVSVGSAHPRGSITDEDEDTGGSD</sequence>
<proteinExistence type="predicted"/>
<evidence type="ECO:0000313" key="2">
    <source>
        <dbReference type="EMBL" id="PSS37101.1"/>
    </source>
</evidence>